<comment type="subcellular location">
    <subcellularLocation>
        <location evidence="1">Nucleus</location>
    </subcellularLocation>
</comment>
<keyword evidence="7" id="KW-1185">Reference proteome</keyword>
<dbReference type="GeneID" id="54783819"/>
<dbReference type="VEuPathDB" id="FungiDB:DIURU_005168"/>
<accession>A0A642ULF4</accession>
<sequence length="678" mass="75417">MSDSEDSFRFSDDDDEILAAASRTQATPRTYTPATQPARVTPKPPSTATTDSTAASIYQAQGEASVLRAQLEQLQRQSLEERKQLIAQKQEATASLETQIAALKRAVTSLEDEKTFLNEALRQPRTTIAVPVNNQTPPTSTTVTKKRKLEDSSRVDAGYLTAVKRASEAGLVVDYLWTCGIEDTHNSRTCIDYLSKITVDEPISVDSFELKPHQSVAHCLTQWFMAHHHLRLDNFIAKLVKMLVSMCAILNERERPLAIPFLLTLVHRALTFRPLAVSKQLIRELVVQFSAAVRHRLGYISATSNHIDFVNFIGIPRHLLVLQKLILVVYGDLLETTVSLAAGHGADCVSEVWNAEILDPDVFRALPGIKERMADVGQINLVFNFISMLEASVTDTTFAYNNDGNEELVSSLFNLLVMEVGIRPQMRFHGLNRTVGNNHDFAMIDAMIPRDIDQNHQPLMVNPFPAAPVDETIDPQAQLAHETHLLTLKLRIAAVIDAYINEHESTDILGRDDTPKENFKRLIRAIDHEQLAIATYPRSPLVDLHLQIIGRLMATTYAITELTPDLSTLMFPQTVYELLVVFARVAFAQGGLTKSAEEIVVKLRAKGYQGPIFNSQVETRARNAFASDADAASSGYHYPNGVEFAYDADTIDIARSVLNKFASHDEADTLYECMHADG</sequence>
<dbReference type="AlphaFoldDB" id="A0A642ULF4"/>
<gene>
    <name evidence="6" type="ORF">DIURU_005168</name>
</gene>
<keyword evidence="4" id="KW-0175">Coiled coil</keyword>
<dbReference type="RefSeq" id="XP_034010044.1">
    <property type="nucleotide sequence ID" value="XM_034158120.1"/>
</dbReference>
<feature type="region of interest" description="Disordered" evidence="5">
    <location>
        <begin position="1"/>
        <end position="52"/>
    </location>
</feature>
<comment type="caution">
    <text evidence="6">The sequence shown here is derived from an EMBL/GenBank/DDBJ whole genome shotgun (WGS) entry which is preliminary data.</text>
</comment>
<dbReference type="EMBL" id="SWFT01000155">
    <property type="protein sequence ID" value="KAA8897569.1"/>
    <property type="molecule type" value="Genomic_DNA"/>
</dbReference>
<evidence type="ECO:0000313" key="7">
    <source>
        <dbReference type="Proteomes" id="UP000449547"/>
    </source>
</evidence>
<dbReference type="OrthoDB" id="4078000at2759"/>
<name>A0A642ULF4_DIURU</name>
<dbReference type="Proteomes" id="UP000449547">
    <property type="component" value="Unassembled WGS sequence"/>
</dbReference>
<protein>
    <recommendedName>
        <fullName evidence="8">DNA damage checkpoint protein LCD1</fullName>
    </recommendedName>
</protein>
<keyword evidence="3" id="KW-0539">Nucleus</keyword>
<evidence type="ECO:0000256" key="2">
    <source>
        <dbReference type="ARBA" id="ARBA00022763"/>
    </source>
</evidence>
<dbReference type="GO" id="GO:0000077">
    <property type="term" value="P:DNA damage checkpoint signaling"/>
    <property type="evidence" value="ECO:0007669"/>
    <property type="project" value="InterPro"/>
</dbReference>
<feature type="compositionally biased region" description="Basic and acidic residues" evidence="5">
    <location>
        <begin position="1"/>
        <end position="11"/>
    </location>
</feature>
<dbReference type="OMA" id="IFQYELI"/>
<reference evidence="6 7" key="1">
    <citation type="submission" date="2019-07" db="EMBL/GenBank/DDBJ databases">
        <title>Genome assembly of two rare yeast pathogens: Diutina rugosa and Trichomonascus ciferrii.</title>
        <authorList>
            <person name="Mixao V."/>
            <person name="Saus E."/>
            <person name="Hansen A."/>
            <person name="Lass-Flor C."/>
            <person name="Gabaldon T."/>
        </authorList>
    </citation>
    <scope>NUCLEOTIDE SEQUENCE [LARGE SCALE GENOMIC DNA]</scope>
    <source>
        <strain evidence="6 7">CBS 613</strain>
    </source>
</reference>
<evidence type="ECO:0000256" key="3">
    <source>
        <dbReference type="ARBA" id="ARBA00023242"/>
    </source>
</evidence>
<proteinExistence type="predicted"/>
<organism evidence="6 7">
    <name type="scientific">Diutina rugosa</name>
    <name type="common">Yeast</name>
    <name type="synonym">Candida rugosa</name>
    <dbReference type="NCBI Taxonomy" id="5481"/>
    <lineage>
        <taxon>Eukaryota</taxon>
        <taxon>Fungi</taxon>
        <taxon>Dikarya</taxon>
        <taxon>Ascomycota</taxon>
        <taxon>Saccharomycotina</taxon>
        <taxon>Pichiomycetes</taxon>
        <taxon>Debaryomycetaceae</taxon>
        <taxon>Diutina</taxon>
    </lineage>
</organism>
<evidence type="ECO:0008006" key="8">
    <source>
        <dbReference type="Google" id="ProtNLM"/>
    </source>
</evidence>
<evidence type="ECO:0000256" key="5">
    <source>
        <dbReference type="SAM" id="MobiDB-lite"/>
    </source>
</evidence>
<keyword evidence="2" id="KW-0227">DNA damage</keyword>
<dbReference type="Pfam" id="PF09798">
    <property type="entry name" value="LCD1"/>
    <property type="match status" value="1"/>
</dbReference>
<feature type="compositionally biased region" description="Polar residues" evidence="5">
    <location>
        <begin position="22"/>
        <end position="35"/>
    </location>
</feature>
<evidence type="ECO:0000256" key="1">
    <source>
        <dbReference type="ARBA" id="ARBA00004123"/>
    </source>
</evidence>
<evidence type="ECO:0000313" key="6">
    <source>
        <dbReference type="EMBL" id="KAA8897569.1"/>
    </source>
</evidence>
<dbReference type="InterPro" id="IPR018622">
    <property type="entry name" value="DNA_damage_chkpnt_Lcd1"/>
</dbReference>
<evidence type="ECO:0000256" key="4">
    <source>
        <dbReference type="SAM" id="Coils"/>
    </source>
</evidence>
<dbReference type="GO" id="GO:0005634">
    <property type="term" value="C:nucleus"/>
    <property type="evidence" value="ECO:0007669"/>
    <property type="project" value="UniProtKB-SubCell"/>
</dbReference>
<feature type="coiled-coil region" evidence="4">
    <location>
        <begin position="57"/>
        <end position="120"/>
    </location>
</feature>